<evidence type="ECO:0000313" key="2">
    <source>
        <dbReference type="Proteomes" id="UP001239111"/>
    </source>
</evidence>
<sequence length="572" mass="64169">MSKKENTSGKPASTRKYDVAHSDKLGRYMVAGKKLSAGELIVREDALAVGPASFVTDLMCFACMRPLPAYRKQSEKSQIVCSKCGVAPLCSRSCEESSATPQLHTSWECSAFRERRQSCSEHLNELSHVLLHLRLWLLQNAKPDAWEVISSMEAHLERRRKAPVWLDREANVVNAFARLGFEADSESLQRLCGIVDVNAFELRAPCASSGAKSVGPPILRGLFPGAALMSHSCRPTGHVAVDGEFRITIHAATPINVSEPVTFNYTSSLLGTVERQEHLQEGKYFRCECNTCKDPFEDGSYLSCIVCPRCRKDFVGLQNVRTKDPYNAKTKWQCRKCKRIFRGCLIRSTLEISKNMISCVDDDDVKALENLLEKLARTFHKNHFVMLSLKQQILGLYRNEIRNNVNPRRKVMQRMLEMCKEMLDVLEIVEPGISRLKGITLYEMHLPLAMLAQRAYSSREITATELLKRLEEAKALLKRGCGMLLLEPQGTPEAQLAKQALMELKLLNRSCDDARALACCGGCDCREADCHEPSTNSGDNCLSSSSNETNSSNKSGSRGRRRLRDRQEARAR</sequence>
<name>A0ACC2PFY7_9HYME</name>
<keyword evidence="2" id="KW-1185">Reference proteome</keyword>
<dbReference type="Proteomes" id="UP001239111">
    <property type="component" value="Chromosome 2"/>
</dbReference>
<proteinExistence type="predicted"/>
<protein>
    <submittedName>
        <fullName evidence="1">Uncharacterized protein</fullName>
    </submittedName>
</protein>
<gene>
    <name evidence="1" type="ORF">QAD02_016457</name>
</gene>
<dbReference type="EMBL" id="CM056742">
    <property type="protein sequence ID" value="KAJ8680670.1"/>
    <property type="molecule type" value="Genomic_DNA"/>
</dbReference>
<reference evidence="1" key="1">
    <citation type="submission" date="2023-04" db="EMBL/GenBank/DDBJ databases">
        <title>A chromosome-level genome assembly of the parasitoid wasp Eretmocerus hayati.</title>
        <authorList>
            <person name="Zhong Y."/>
            <person name="Liu S."/>
            <person name="Liu Y."/>
        </authorList>
    </citation>
    <scope>NUCLEOTIDE SEQUENCE</scope>
    <source>
        <strain evidence="1">ZJU_SS_LIU_2023</strain>
    </source>
</reference>
<evidence type="ECO:0000313" key="1">
    <source>
        <dbReference type="EMBL" id="KAJ8680670.1"/>
    </source>
</evidence>
<organism evidence="1 2">
    <name type="scientific">Eretmocerus hayati</name>
    <dbReference type="NCBI Taxonomy" id="131215"/>
    <lineage>
        <taxon>Eukaryota</taxon>
        <taxon>Metazoa</taxon>
        <taxon>Ecdysozoa</taxon>
        <taxon>Arthropoda</taxon>
        <taxon>Hexapoda</taxon>
        <taxon>Insecta</taxon>
        <taxon>Pterygota</taxon>
        <taxon>Neoptera</taxon>
        <taxon>Endopterygota</taxon>
        <taxon>Hymenoptera</taxon>
        <taxon>Apocrita</taxon>
        <taxon>Proctotrupomorpha</taxon>
        <taxon>Chalcidoidea</taxon>
        <taxon>Aphelinidae</taxon>
        <taxon>Aphelininae</taxon>
        <taxon>Eretmocerus</taxon>
    </lineage>
</organism>
<comment type="caution">
    <text evidence="1">The sequence shown here is derived from an EMBL/GenBank/DDBJ whole genome shotgun (WGS) entry which is preliminary data.</text>
</comment>
<accession>A0ACC2PFY7</accession>